<dbReference type="GO" id="GO:0015649">
    <property type="term" value="F:2-keto-3-deoxygluconate:proton symporter activity"/>
    <property type="evidence" value="ECO:0007669"/>
    <property type="project" value="InterPro"/>
</dbReference>
<evidence type="ECO:0000256" key="1">
    <source>
        <dbReference type="ARBA" id="ARBA00006430"/>
    </source>
</evidence>
<dbReference type="PATRIC" id="fig|913084.3.peg.231"/>
<evidence type="ECO:0000256" key="7">
    <source>
        <dbReference type="ARBA" id="ARBA00022989"/>
    </source>
</evidence>
<comment type="similarity">
    <text evidence="1">Belongs to the KdgT transporter family.</text>
</comment>
<name>G5RQI0_SALET</name>
<feature type="transmembrane region" description="Helical" evidence="9">
    <location>
        <begin position="36"/>
        <end position="65"/>
    </location>
</feature>
<evidence type="ECO:0000256" key="4">
    <source>
        <dbReference type="ARBA" id="ARBA00022597"/>
    </source>
</evidence>
<evidence type="ECO:0000256" key="5">
    <source>
        <dbReference type="ARBA" id="ARBA00022692"/>
    </source>
</evidence>
<dbReference type="AlphaFoldDB" id="G5RQI0"/>
<feature type="transmembrane region" description="Helical" evidence="9">
    <location>
        <begin position="163"/>
        <end position="180"/>
    </location>
</feature>
<feature type="transmembrane region" description="Helical" evidence="9">
    <location>
        <begin position="103"/>
        <end position="124"/>
    </location>
</feature>
<evidence type="ECO:0000256" key="8">
    <source>
        <dbReference type="ARBA" id="ARBA00023136"/>
    </source>
</evidence>
<dbReference type="Proteomes" id="UP000004776">
    <property type="component" value="Unassembled WGS sequence"/>
</dbReference>
<keyword evidence="2" id="KW-0813">Transport</keyword>
<evidence type="ECO:0000256" key="2">
    <source>
        <dbReference type="ARBA" id="ARBA00022448"/>
    </source>
</evidence>
<keyword evidence="5 9" id="KW-0812">Transmembrane</keyword>
<evidence type="ECO:0000256" key="3">
    <source>
        <dbReference type="ARBA" id="ARBA00022475"/>
    </source>
</evidence>
<feature type="non-terminal residue" evidence="10">
    <location>
        <position position="1"/>
    </location>
</feature>
<organism evidence="10 11">
    <name type="scientific">Salmonella enterica subsp. enterica serovar Urbana str. R8-2977</name>
    <dbReference type="NCBI Taxonomy" id="913084"/>
    <lineage>
        <taxon>Bacteria</taxon>
        <taxon>Pseudomonadati</taxon>
        <taxon>Pseudomonadota</taxon>
        <taxon>Gammaproteobacteria</taxon>
        <taxon>Enterobacterales</taxon>
        <taxon>Enterobacteriaceae</taxon>
        <taxon>Salmonella</taxon>
    </lineage>
</organism>
<keyword evidence="7 9" id="KW-1133">Transmembrane helix</keyword>
<dbReference type="InterPro" id="IPR004684">
    <property type="entry name" value="2keto-3dGluconate_permease"/>
</dbReference>
<accession>G5RQI0</accession>
<sequence length="286" mass="28835">AAPLIGAFLLCMGAGISVKAAPQALLQGGTITLTKLLVAIGIGLGVEHLFGAEGIFGLSGVAIIAAMSNSNGGLYAALVGEFGNERDVGARRRRYLYFDERDVGAISILSLNDGPFFTMIALGAAGMANIPIMALVAVLVPLVVGMILGNLDPHMRDFLTKGGPLLIPFFAFALGAGINLEMLLQGGLAGILLGVLTTFVGGFFNIRADRLVGGTGIAGAAASSTAGNAVATPLAIAQADPSLAEVAAAAAPLIAASVITTAILTPVLTSWVAKKQARQASLEKNA</sequence>
<keyword evidence="6" id="KW-0769">Symport</keyword>
<dbReference type="Pfam" id="PF03812">
    <property type="entry name" value="KdgT"/>
    <property type="match status" value="2"/>
</dbReference>
<comment type="caution">
    <text evidence="10">The sequence shown here is derived from an EMBL/GenBank/DDBJ whole genome shotgun (WGS) entry which is preliminary data.</text>
</comment>
<gene>
    <name evidence="10" type="ORF">LTSEURB_0304</name>
</gene>
<feature type="transmembrane region" description="Helical" evidence="9">
    <location>
        <begin position="130"/>
        <end position="151"/>
    </location>
</feature>
<keyword evidence="4" id="KW-0762">Sugar transport</keyword>
<dbReference type="GO" id="GO:0016020">
    <property type="term" value="C:membrane"/>
    <property type="evidence" value="ECO:0007669"/>
    <property type="project" value="InterPro"/>
</dbReference>
<reference evidence="10 11" key="1">
    <citation type="journal article" date="2011" name="BMC Genomics">
        <title>Genome sequencing reveals diversification of virulence factor content and possible host adaptation in distinct subpopulations of Salmonella enterica.</title>
        <authorList>
            <person name="den Bakker H.C."/>
            <person name="Moreno Switt A.I."/>
            <person name="Govoni G."/>
            <person name="Cummings C.A."/>
            <person name="Ranieri M.L."/>
            <person name="Degoricija L."/>
            <person name="Hoelzer K."/>
            <person name="Rodriguez-Rivera L.D."/>
            <person name="Brown S."/>
            <person name="Bolchacova E."/>
            <person name="Furtado M.R."/>
            <person name="Wiedmann M."/>
        </authorList>
    </citation>
    <scope>NUCLEOTIDE SEQUENCE [LARGE SCALE GENOMIC DNA]</scope>
    <source>
        <strain evidence="10 11">R8-2977</strain>
    </source>
</reference>
<evidence type="ECO:0000256" key="6">
    <source>
        <dbReference type="ARBA" id="ARBA00022847"/>
    </source>
</evidence>
<feature type="transmembrane region" description="Helical" evidence="9">
    <location>
        <begin position="249"/>
        <end position="273"/>
    </location>
</feature>
<evidence type="ECO:0000256" key="9">
    <source>
        <dbReference type="SAM" id="Phobius"/>
    </source>
</evidence>
<keyword evidence="3" id="KW-1003">Cell membrane</keyword>
<proteinExistence type="inferred from homology"/>
<feature type="transmembrane region" description="Helical" evidence="9">
    <location>
        <begin position="216"/>
        <end position="237"/>
    </location>
</feature>
<dbReference type="EMBL" id="AFCW01000125">
    <property type="protein sequence ID" value="EHD07245.1"/>
    <property type="molecule type" value="Genomic_DNA"/>
</dbReference>
<evidence type="ECO:0000313" key="10">
    <source>
        <dbReference type="EMBL" id="EHD07245.1"/>
    </source>
</evidence>
<feature type="transmembrane region" description="Helical" evidence="9">
    <location>
        <begin position="186"/>
        <end position="204"/>
    </location>
</feature>
<evidence type="ECO:0000313" key="11">
    <source>
        <dbReference type="Proteomes" id="UP000004776"/>
    </source>
</evidence>
<keyword evidence="8 9" id="KW-0472">Membrane</keyword>
<protein>
    <submittedName>
        <fullName evidence="10">2-keto-3-deoxygluconate permease</fullName>
    </submittedName>
</protein>